<dbReference type="PANTHER" id="PTHR32234">
    <property type="entry name" value="THIOL:DISULFIDE INTERCHANGE PROTEIN DSBD"/>
    <property type="match status" value="1"/>
</dbReference>
<dbReference type="InterPro" id="IPR028250">
    <property type="entry name" value="DsbDN"/>
</dbReference>
<sequence length="732" mass="77281">MLHAATLLRRALRTLAAGLVCAAGLSASAASSDGWINAIDAAKGAEKQMPHVMVDIVSAKTALTPQAVNQLAVRFTHEEGWHTYWRMPGDAGLPPEFTFTLPGDLKATDPLFPLPARTITSGLTSFGYGGTTLFPFRIEVPRGAYGNATVRLHVEYLACREMCVPESADVSLRLPIDVAGKDTPEAADIAGALSRVPETVADPGTVTASIEANRIMISVAGNAAVQKSLDFFPLDKNVVKLSDPPEFAPGENGTQRLWLTAMDKFAAKPAEAISGVLVADGGPQAGGWAVETKIPLKAEAVPLPPANVRTIAAGDAQGAAPQNAGASLSFTAWSALLSAFLGGLILNLMPCVFPVLSLKLLDLVKGAKSSANLMGHGVAFTGGVLATMLALSGLLLALRGAGHALGWGFQLQSAWVVAALILLFTAITFNLLGFYEFTFGSRIADAESVRKAPKTGLTASFLTGVLAVLVASPCTAPFMGAALGYALTQPAIEALLIFLALGFGMAAPWLILCLFPSWARRLPKPGPWMDTFRRIMAIPMALAVLWLCWVLSHQTDYRGVLLILCGMGALGVFCWLLGRRQWGRASSTPIMGIMLVIAVASAAIAGSSLFEQTAVESRADSGWAPWSEKAVEAALAEGHPVFVDFTAAWCITCQANKLAALDRAEVLDRMNALGYVKLEGDWTNRNAEIAAVLSKFGRSGVPLYLIYRPNGEVKVLPELLTPGIVLEALEGK</sequence>
<dbReference type="InterPro" id="IPR003834">
    <property type="entry name" value="Cyt_c_assmbl_TM_dom"/>
</dbReference>
<feature type="transmembrane region" description="Helical" evidence="6">
    <location>
        <begin position="491"/>
        <end position="515"/>
    </location>
</feature>
<dbReference type="GO" id="GO:0015035">
    <property type="term" value="F:protein-disulfide reductase activity"/>
    <property type="evidence" value="ECO:0007669"/>
    <property type="project" value="TreeGrafter"/>
</dbReference>
<organism evidence="10 11">
    <name type="scientific">Sutterella seckii</name>
    <dbReference type="NCBI Taxonomy" id="1944635"/>
    <lineage>
        <taxon>Bacteria</taxon>
        <taxon>Pseudomonadati</taxon>
        <taxon>Pseudomonadota</taxon>
        <taxon>Betaproteobacteria</taxon>
        <taxon>Burkholderiales</taxon>
        <taxon>Sutterellaceae</taxon>
        <taxon>Sutterella</taxon>
    </lineage>
</organism>
<dbReference type="AlphaFoldDB" id="A0A6I1EQW4"/>
<dbReference type="GO" id="GO:0016020">
    <property type="term" value="C:membrane"/>
    <property type="evidence" value="ECO:0007669"/>
    <property type="project" value="UniProtKB-SubCell"/>
</dbReference>
<evidence type="ECO:0000256" key="2">
    <source>
        <dbReference type="ARBA" id="ARBA00022692"/>
    </source>
</evidence>
<evidence type="ECO:0000256" key="3">
    <source>
        <dbReference type="ARBA" id="ARBA00022748"/>
    </source>
</evidence>
<keyword evidence="7" id="KW-0732">Signal</keyword>
<comment type="caution">
    <text evidence="10">The sequence shown here is derived from an EMBL/GenBank/DDBJ whole genome shotgun (WGS) entry which is preliminary data.</text>
</comment>
<evidence type="ECO:0000256" key="4">
    <source>
        <dbReference type="ARBA" id="ARBA00022989"/>
    </source>
</evidence>
<evidence type="ECO:0000259" key="9">
    <source>
        <dbReference type="Pfam" id="PF11412"/>
    </source>
</evidence>
<protein>
    <recommendedName>
        <fullName evidence="12">DUF255 domain-containing protein</fullName>
    </recommendedName>
</protein>
<feature type="signal peptide" evidence="7">
    <location>
        <begin position="1"/>
        <end position="29"/>
    </location>
</feature>
<dbReference type="Pfam" id="PF11412">
    <property type="entry name" value="DsbD_N"/>
    <property type="match status" value="1"/>
</dbReference>
<dbReference type="CDD" id="cd02953">
    <property type="entry name" value="DsbDgamma"/>
    <property type="match status" value="1"/>
</dbReference>
<dbReference type="Pfam" id="PF13899">
    <property type="entry name" value="Thioredoxin_7"/>
    <property type="match status" value="1"/>
</dbReference>
<dbReference type="InterPro" id="IPR036249">
    <property type="entry name" value="Thioredoxin-like_sf"/>
</dbReference>
<feature type="transmembrane region" description="Helical" evidence="6">
    <location>
        <begin position="558"/>
        <end position="578"/>
    </location>
</feature>
<evidence type="ECO:0000256" key="7">
    <source>
        <dbReference type="SAM" id="SignalP"/>
    </source>
</evidence>
<name>A0A6I1EQW4_9BURK</name>
<feature type="transmembrane region" description="Helical" evidence="6">
    <location>
        <begin position="332"/>
        <end position="356"/>
    </location>
</feature>
<dbReference type="EMBL" id="WEHX01000015">
    <property type="protein sequence ID" value="KAB7661771.1"/>
    <property type="molecule type" value="Genomic_DNA"/>
</dbReference>
<accession>A0A6I1EQW4</accession>
<keyword evidence="5 6" id="KW-0472">Membrane</keyword>
<feature type="domain" description="Thiol:disulfide interchange protein DsbD N-terminal" evidence="9">
    <location>
        <begin position="60"/>
        <end position="172"/>
    </location>
</feature>
<dbReference type="GO" id="GO:0045454">
    <property type="term" value="P:cell redox homeostasis"/>
    <property type="evidence" value="ECO:0007669"/>
    <property type="project" value="TreeGrafter"/>
</dbReference>
<feature type="transmembrane region" description="Helical" evidence="6">
    <location>
        <begin position="590"/>
        <end position="610"/>
    </location>
</feature>
<dbReference type="Proteomes" id="UP000430564">
    <property type="component" value="Unassembled WGS sequence"/>
</dbReference>
<feature type="chain" id="PRO_5026327828" description="DUF255 domain-containing protein" evidence="7">
    <location>
        <begin position="30"/>
        <end position="732"/>
    </location>
</feature>
<dbReference type="RefSeq" id="WP_152157916.1">
    <property type="nucleotide sequence ID" value="NZ_WEHX01000015.1"/>
</dbReference>
<dbReference type="GO" id="GO:0017004">
    <property type="term" value="P:cytochrome complex assembly"/>
    <property type="evidence" value="ECO:0007669"/>
    <property type="project" value="UniProtKB-KW"/>
</dbReference>
<dbReference type="InterPro" id="IPR035671">
    <property type="entry name" value="DsbD_gamma"/>
</dbReference>
<feature type="transmembrane region" description="Helical" evidence="6">
    <location>
        <begin position="377"/>
        <end position="401"/>
    </location>
</feature>
<evidence type="ECO:0008006" key="12">
    <source>
        <dbReference type="Google" id="ProtNLM"/>
    </source>
</evidence>
<comment type="subcellular location">
    <subcellularLocation>
        <location evidence="1">Membrane</location>
        <topology evidence="1">Multi-pass membrane protein</topology>
    </subcellularLocation>
</comment>
<proteinExistence type="predicted"/>
<gene>
    <name evidence="10" type="ORF">GBM95_04090</name>
</gene>
<reference evidence="10 11" key="1">
    <citation type="submission" date="2019-10" db="EMBL/GenBank/DDBJ databases">
        <title>Genome diversity of Sutterella seckii.</title>
        <authorList>
            <person name="Chaplin A.V."/>
            <person name="Sokolova S.R."/>
            <person name="Mosin K.A."/>
            <person name="Ivanova E.L."/>
            <person name="Kochetkova T.O."/>
            <person name="Goltsov A.Y."/>
            <person name="Trofimov D.Y."/>
            <person name="Efimov B.A."/>
        </authorList>
    </citation>
    <scope>NUCLEOTIDE SEQUENCE [LARGE SCALE GENOMIC DNA]</scope>
    <source>
        <strain evidence="10 11">ASD393</strain>
    </source>
</reference>
<evidence type="ECO:0000256" key="1">
    <source>
        <dbReference type="ARBA" id="ARBA00004141"/>
    </source>
</evidence>
<feature type="transmembrane region" description="Helical" evidence="6">
    <location>
        <begin position="535"/>
        <end position="552"/>
    </location>
</feature>
<feature type="transmembrane region" description="Helical" evidence="6">
    <location>
        <begin position="456"/>
        <end position="479"/>
    </location>
</feature>
<keyword evidence="2 6" id="KW-0812">Transmembrane</keyword>
<evidence type="ECO:0000256" key="6">
    <source>
        <dbReference type="SAM" id="Phobius"/>
    </source>
</evidence>
<evidence type="ECO:0000256" key="5">
    <source>
        <dbReference type="ARBA" id="ARBA00023136"/>
    </source>
</evidence>
<feature type="domain" description="Cytochrome C biogenesis protein transmembrane" evidence="8">
    <location>
        <begin position="334"/>
        <end position="547"/>
    </location>
</feature>
<dbReference type="Pfam" id="PF02683">
    <property type="entry name" value="DsbD_TM"/>
    <property type="match status" value="1"/>
</dbReference>
<dbReference type="Gene3D" id="3.40.30.10">
    <property type="entry name" value="Glutaredoxin"/>
    <property type="match status" value="1"/>
</dbReference>
<keyword evidence="4 6" id="KW-1133">Transmembrane helix</keyword>
<dbReference type="SUPFAM" id="SSF52833">
    <property type="entry name" value="Thioredoxin-like"/>
    <property type="match status" value="1"/>
</dbReference>
<evidence type="ECO:0000313" key="11">
    <source>
        <dbReference type="Proteomes" id="UP000430564"/>
    </source>
</evidence>
<evidence type="ECO:0000313" key="10">
    <source>
        <dbReference type="EMBL" id="KAB7661771.1"/>
    </source>
</evidence>
<feature type="transmembrane region" description="Helical" evidence="6">
    <location>
        <begin position="413"/>
        <end position="435"/>
    </location>
</feature>
<keyword evidence="3" id="KW-0201">Cytochrome c-type biogenesis</keyword>
<dbReference type="PANTHER" id="PTHR32234:SF3">
    <property type="entry name" value="SUPPRESSION OF COPPER SENSITIVITY PROTEIN"/>
    <property type="match status" value="1"/>
</dbReference>
<evidence type="ECO:0000259" key="8">
    <source>
        <dbReference type="Pfam" id="PF02683"/>
    </source>
</evidence>
<dbReference type="OrthoDB" id="9811036at2"/>